<proteinExistence type="predicted"/>
<dbReference type="Proteomes" id="UP000471753">
    <property type="component" value="Unassembled WGS sequence"/>
</dbReference>
<reference evidence="3 4" key="1">
    <citation type="submission" date="2019-12" db="EMBL/GenBank/DDBJ databases">
        <title>Rhizobium genotypes associated with high levels of biological nitrogen fixation by grain legumes in a temperate-maritime cropping system.</title>
        <authorList>
            <person name="Maluk M."/>
            <person name="Francesc Ferrando Molina F."/>
            <person name="Lopez Del Egido L."/>
            <person name="Lafos M."/>
            <person name="Langarica-Fuentes A."/>
            <person name="Gebre Yohannes G."/>
            <person name="Young M.W."/>
            <person name="Martin P."/>
            <person name="Gantlett R."/>
            <person name="Kenicer G."/>
            <person name="Hawes C."/>
            <person name="Begg G.S."/>
            <person name="Quilliam R.S."/>
            <person name="Squire G.R."/>
            <person name="Poole P.S."/>
            <person name="Young P.W."/>
            <person name="Iannetta P.M."/>
            <person name="James E.K."/>
        </authorList>
    </citation>
    <scope>NUCLEOTIDE SEQUENCE [LARGE SCALE GENOMIC DNA]</scope>
    <source>
        <strain evidence="3 4">JHI366</strain>
    </source>
</reference>
<name>A0A7K3UDK5_9HYPH</name>
<dbReference type="RefSeq" id="WP_164009932.1">
    <property type="nucleotide sequence ID" value="NZ_WUFT01000007.1"/>
</dbReference>
<evidence type="ECO:0000313" key="4">
    <source>
        <dbReference type="Proteomes" id="UP000471753"/>
    </source>
</evidence>
<evidence type="ECO:0000256" key="1">
    <source>
        <dbReference type="SAM" id="MobiDB-lite"/>
    </source>
</evidence>
<dbReference type="AlphaFoldDB" id="A0A7K3UDK5"/>
<dbReference type="InterPro" id="IPR042047">
    <property type="entry name" value="SleB_dom1"/>
</dbReference>
<dbReference type="Pfam" id="PF07486">
    <property type="entry name" value="Hydrolase_2"/>
    <property type="match status" value="1"/>
</dbReference>
<feature type="domain" description="Cell wall hydrolase SleB" evidence="2">
    <location>
        <begin position="297"/>
        <end position="407"/>
    </location>
</feature>
<dbReference type="Gene3D" id="1.10.10.2520">
    <property type="entry name" value="Cell wall hydrolase SleB, domain 1"/>
    <property type="match status" value="1"/>
</dbReference>
<evidence type="ECO:0000313" key="3">
    <source>
        <dbReference type="EMBL" id="NEJ71404.1"/>
    </source>
</evidence>
<dbReference type="InterPro" id="IPR011105">
    <property type="entry name" value="Cell_wall_hydrolase_SleB"/>
</dbReference>
<evidence type="ECO:0000259" key="2">
    <source>
        <dbReference type="Pfam" id="PF07486"/>
    </source>
</evidence>
<dbReference type="EMBL" id="WUFT01000007">
    <property type="protein sequence ID" value="NEJ71404.1"/>
    <property type="molecule type" value="Genomic_DNA"/>
</dbReference>
<feature type="region of interest" description="Disordered" evidence="1">
    <location>
        <begin position="120"/>
        <end position="141"/>
    </location>
</feature>
<dbReference type="GO" id="GO:0016787">
    <property type="term" value="F:hydrolase activity"/>
    <property type="evidence" value="ECO:0007669"/>
    <property type="project" value="UniProtKB-KW"/>
</dbReference>
<feature type="compositionally biased region" description="Basic and acidic residues" evidence="1">
    <location>
        <begin position="124"/>
        <end position="140"/>
    </location>
</feature>
<comment type="caution">
    <text evidence="3">The sequence shown here is derived from an EMBL/GenBank/DDBJ whole genome shotgun (WGS) entry which is preliminary data.</text>
</comment>
<keyword evidence="3" id="KW-0378">Hydrolase</keyword>
<sequence>MECSRVPLPELVLRRKSSSRSKLRLLPENWVSPAIFGLAGWLIFPSVTSHADLAAMLAGLDHEGENWRMVLTNSPAGSIHQAELAFADPTMTGTISSGAGMVLPDGRKVAFSALDKGAAMDKGTANDKSHEDTPDEDRVNRAAKKGRVVAVERMQPPKDFSAGSILERTKMLFTPSFDLKDRSAFVKPKILGKEIEIATSFYKKQPVVPDDGVPAMLASLVTSDKADVLATAYGPAAPDYSRQSPFDSILTEQGSGRFVPEIGPRDHAWAASILAPSVFSAREQQCLASGIYFEARGESVKGQAAVAQVILNRVRNPSYPKTICGVVYQNEDWRNRCQFSFACDSIKDRVNSGYHWRMARDVAMAVTSGKIWLPQVGSATHYHAVYVRPKWAKTMEKVGRIGLHVFYRTYGGGWS</sequence>
<gene>
    <name evidence="3" type="ORF">GR197_12765</name>
</gene>
<protein>
    <submittedName>
        <fullName evidence="3">Cell wall hydrolase</fullName>
    </submittedName>
</protein>
<accession>A0A7K3UDK5</accession>
<organism evidence="3 4">
    <name type="scientific">Rhizobium phaseoli</name>
    <dbReference type="NCBI Taxonomy" id="396"/>
    <lineage>
        <taxon>Bacteria</taxon>
        <taxon>Pseudomonadati</taxon>
        <taxon>Pseudomonadota</taxon>
        <taxon>Alphaproteobacteria</taxon>
        <taxon>Hyphomicrobiales</taxon>
        <taxon>Rhizobiaceae</taxon>
        <taxon>Rhizobium/Agrobacterium group</taxon>
        <taxon>Rhizobium</taxon>
    </lineage>
</organism>